<dbReference type="InterPro" id="IPR011009">
    <property type="entry name" value="Kinase-like_dom_sf"/>
</dbReference>
<dbReference type="AlphaFoldDB" id="A0AAD5V199"/>
<evidence type="ECO:0000259" key="1">
    <source>
        <dbReference type="PROSITE" id="PS50011"/>
    </source>
</evidence>
<name>A0AAD5V199_9APHY</name>
<dbReference type="Gene3D" id="3.30.200.20">
    <property type="entry name" value="Phosphorylase Kinase, domain 1"/>
    <property type="match status" value="1"/>
</dbReference>
<dbReference type="Gene3D" id="1.10.510.10">
    <property type="entry name" value="Transferase(Phosphotransferase) domain 1"/>
    <property type="match status" value="1"/>
</dbReference>
<dbReference type="Proteomes" id="UP001212997">
    <property type="component" value="Unassembled WGS sequence"/>
</dbReference>
<dbReference type="GO" id="GO:0005524">
    <property type="term" value="F:ATP binding"/>
    <property type="evidence" value="ECO:0007669"/>
    <property type="project" value="InterPro"/>
</dbReference>
<gene>
    <name evidence="2" type="ORF">NLI96_g6605</name>
</gene>
<reference evidence="2" key="1">
    <citation type="submission" date="2022-07" db="EMBL/GenBank/DDBJ databases">
        <title>Genome Sequence of Physisporinus lineatus.</title>
        <authorList>
            <person name="Buettner E."/>
        </authorList>
    </citation>
    <scope>NUCLEOTIDE SEQUENCE</scope>
    <source>
        <strain evidence="2">VT162</strain>
    </source>
</reference>
<feature type="domain" description="Protein kinase" evidence="1">
    <location>
        <begin position="55"/>
        <end position="339"/>
    </location>
</feature>
<dbReference type="EMBL" id="JANAWD010000247">
    <property type="protein sequence ID" value="KAJ3482993.1"/>
    <property type="molecule type" value="Genomic_DNA"/>
</dbReference>
<evidence type="ECO:0000313" key="2">
    <source>
        <dbReference type="EMBL" id="KAJ3482993.1"/>
    </source>
</evidence>
<dbReference type="InterPro" id="IPR000719">
    <property type="entry name" value="Prot_kinase_dom"/>
</dbReference>
<protein>
    <recommendedName>
        <fullName evidence="1">Protein kinase domain-containing protein</fullName>
    </recommendedName>
</protein>
<comment type="caution">
    <text evidence="2">The sequence shown here is derived from an EMBL/GenBank/DDBJ whole genome shotgun (WGS) entry which is preliminary data.</text>
</comment>
<dbReference type="GO" id="GO:0004672">
    <property type="term" value="F:protein kinase activity"/>
    <property type="evidence" value="ECO:0007669"/>
    <property type="project" value="InterPro"/>
</dbReference>
<organism evidence="2 3">
    <name type="scientific">Meripilus lineatus</name>
    <dbReference type="NCBI Taxonomy" id="2056292"/>
    <lineage>
        <taxon>Eukaryota</taxon>
        <taxon>Fungi</taxon>
        <taxon>Dikarya</taxon>
        <taxon>Basidiomycota</taxon>
        <taxon>Agaricomycotina</taxon>
        <taxon>Agaricomycetes</taxon>
        <taxon>Polyporales</taxon>
        <taxon>Meripilaceae</taxon>
        <taxon>Meripilus</taxon>
    </lineage>
</organism>
<evidence type="ECO:0000313" key="3">
    <source>
        <dbReference type="Proteomes" id="UP001212997"/>
    </source>
</evidence>
<accession>A0AAD5V199</accession>
<dbReference type="PROSITE" id="PS50011">
    <property type="entry name" value="PROTEIN_KINASE_DOM"/>
    <property type="match status" value="1"/>
</dbReference>
<sequence length="339" mass="39077">MESLIENLKQYPYCDPFSTHIPSTKLFPTEALVLESAALKQGRSKPVLQTLNPFLAHVFKRGEGALAPLDDSEQPRPLPEISFEDSQMSFIEKIYPSGRTAAYLVELGSTCYFLKVFRDRDMDEEIEAEVDEADQGWSMLRFRREKATYEALLHSGACDRGVVPKCHGWFTLTREHVLECGRLTQDNHEDPEYEIKEANSRLMEEHGTNAWQYLRHSILDDRRRPKGLLLEYLPHAKMLSGKNLSVAQLEDIAKKALVGLHVIHKSHVRHADVRPQNLIVLQDGSIRWIDFDQAKCRTEKFWKYRPTQVGMLGELANVWNLFFVLLKDKTRTAKKSRPT</sequence>
<proteinExistence type="predicted"/>
<dbReference type="Pfam" id="PF00069">
    <property type="entry name" value="Pkinase"/>
    <property type="match status" value="1"/>
</dbReference>
<dbReference type="SUPFAM" id="SSF56112">
    <property type="entry name" value="Protein kinase-like (PK-like)"/>
    <property type="match status" value="1"/>
</dbReference>
<keyword evidence="3" id="KW-1185">Reference proteome</keyword>